<dbReference type="AlphaFoldDB" id="A0A212QN26"/>
<sequence length="48" mass="5695">MGIAFEHIRRSLLLEPFQNEANDVGRKEVEKRWLLEPEALPKDSVFER</sequence>
<evidence type="ECO:0000313" key="2">
    <source>
        <dbReference type="Proteomes" id="UP000197065"/>
    </source>
</evidence>
<evidence type="ECO:0000313" key="1">
    <source>
        <dbReference type="EMBL" id="SNB60764.1"/>
    </source>
</evidence>
<protein>
    <submittedName>
        <fullName evidence="1">Uncharacterized protein</fullName>
    </submittedName>
</protein>
<reference evidence="1 2" key="1">
    <citation type="submission" date="2017-06" db="EMBL/GenBank/DDBJ databases">
        <authorList>
            <person name="Kim H.J."/>
            <person name="Triplett B.A."/>
        </authorList>
    </citation>
    <scope>NUCLEOTIDE SEQUENCE [LARGE SCALE GENOMIC DNA]</scope>
    <source>
        <strain evidence="1 2">B29T1</strain>
    </source>
</reference>
<dbReference type="Proteomes" id="UP000197065">
    <property type="component" value="Unassembled WGS sequence"/>
</dbReference>
<dbReference type="EMBL" id="FYEH01000002">
    <property type="protein sequence ID" value="SNB60764.1"/>
    <property type="molecule type" value="Genomic_DNA"/>
</dbReference>
<accession>A0A212QN26</accession>
<keyword evidence="2" id="KW-1185">Reference proteome</keyword>
<name>A0A212QN26_9PROT</name>
<organism evidence="1 2">
    <name type="scientific">Arboricoccus pini</name>
    <dbReference type="NCBI Taxonomy" id="1963835"/>
    <lineage>
        <taxon>Bacteria</taxon>
        <taxon>Pseudomonadati</taxon>
        <taxon>Pseudomonadota</taxon>
        <taxon>Alphaproteobacteria</taxon>
        <taxon>Geminicoccales</taxon>
        <taxon>Geminicoccaceae</taxon>
        <taxon>Arboricoccus</taxon>
    </lineage>
</organism>
<gene>
    <name evidence="1" type="ORF">SAMN07250955_10249</name>
</gene>
<proteinExistence type="predicted"/>